<dbReference type="SUPFAM" id="SSF51556">
    <property type="entry name" value="Metallo-dependent hydrolases"/>
    <property type="match status" value="1"/>
</dbReference>
<accession>A0ABW5RSJ0</accession>
<dbReference type="EMBL" id="JBHUMF010000030">
    <property type="protein sequence ID" value="MFD2681596.1"/>
    <property type="molecule type" value="Genomic_DNA"/>
</dbReference>
<dbReference type="SUPFAM" id="SSF51338">
    <property type="entry name" value="Composite domain of metallo-dependent hydrolases"/>
    <property type="match status" value="1"/>
</dbReference>
<dbReference type="EC" id="3.5.-.-" evidence="2"/>
<sequence length="531" mass="59439">MGTLWYNGTIYTMEQEGSIVEAVFTEKGTIVDSGELTFLEGNHNSSIERRVDLKGAVMFPGFVDSHMHLIGHGETLTRLDLANMMSKQEVLDAIKIKVSEVERGSWIIGEGWNENLWENPVVLTKEELDQVAPNHPVLLKRVCRHAMVVNSLALENANINTSTPNPLGGLIEKDNEGSLNGLLKDKAQDLMVEALPEISSEYIEKALASAVEDCWKYGLVGGHTEDLSYYGNFHKTYQAFQKIIGESGKKFRAHLLVHHEVIEDWKEDGHHFLGGTDFVEFGAMKIFADGALGGRTALLSHPYADDSTTNGMAIHSDEKLFELVEKARLYGMPIAVHTIGDLAFEKMLHAVTKFPTEEGRRDRFIHAQILRAELIEKIKNLPLVLDIQPRFVPSDFPWVTDRIGNENMDWNYAWKTLLGEGIHCAGGSDAPIEPINPLLGIHAAVTRTNPLDPKRVVYNPDQRLSMYEAISLFTKGSAFACHHEHDRGLIKKGFDADFTILEEDPFKGEPDKLLEPLVKMTVVDDTIVYEK</sequence>
<dbReference type="GO" id="GO:0016787">
    <property type="term" value="F:hydrolase activity"/>
    <property type="evidence" value="ECO:0007669"/>
    <property type="project" value="UniProtKB-KW"/>
</dbReference>
<reference evidence="3" key="1">
    <citation type="journal article" date="2019" name="Int. J. Syst. Evol. Microbiol.">
        <title>The Global Catalogue of Microorganisms (GCM) 10K type strain sequencing project: providing services to taxonomists for standard genome sequencing and annotation.</title>
        <authorList>
            <consortium name="The Broad Institute Genomics Platform"/>
            <consortium name="The Broad Institute Genome Sequencing Center for Infectious Disease"/>
            <person name="Wu L."/>
            <person name="Ma J."/>
        </authorList>
    </citation>
    <scope>NUCLEOTIDE SEQUENCE [LARGE SCALE GENOMIC DNA]</scope>
    <source>
        <strain evidence="3">KCTC 3913</strain>
    </source>
</reference>
<organism evidence="2 3">
    <name type="scientific">Bacillus seohaeanensis</name>
    <dbReference type="NCBI Taxonomy" id="284580"/>
    <lineage>
        <taxon>Bacteria</taxon>
        <taxon>Bacillati</taxon>
        <taxon>Bacillota</taxon>
        <taxon>Bacilli</taxon>
        <taxon>Bacillales</taxon>
        <taxon>Bacillaceae</taxon>
        <taxon>Bacillus</taxon>
    </lineage>
</organism>
<dbReference type="InterPro" id="IPR013108">
    <property type="entry name" value="Amidohydro_3"/>
</dbReference>
<dbReference type="InterPro" id="IPR032466">
    <property type="entry name" value="Metal_Hydrolase"/>
</dbReference>
<dbReference type="InterPro" id="IPR011059">
    <property type="entry name" value="Metal-dep_hydrolase_composite"/>
</dbReference>
<evidence type="ECO:0000259" key="1">
    <source>
        <dbReference type="Pfam" id="PF07969"/>
    </source>
</evidence>
<dbReference type="Pfam" id="PF07969">
    <property type="entry name" value="Amidohydro_3"/>
    <property type="match status" value="1"/>
</dbReference>
<dbReference type="PANTHER" id="PTHR22642">
    <property type="entry name" value="IMIDAZOLONEPROPIONASE"/>
    <property type="match status" value="1"/>
</dbReference>
<gene>
    <name evidence="2" type="ORF">ACFSUL_12655</name>
</gene>
<dbReference type="Gene3D" id="2.30.40.10">
    <property type="entry name" value="Urease, subunit C, domain 1"/>
    <property type="match status" value="1"/>
</dbReference>
<feature type="domain" description="Amidohydrolase 3" evidence="1">
    <location>
        <begin position="51"/>
        <end position="529"/>
    </location>
</feature>
<name>A0ABW5RSJ0_9BACI</name>
<dbReference type="Proteomes" id="UP001597506">
    <property type="component" value="Unassembled WGS sequence"/>
</dbReference>
<evidence type="ECO:0000313" key="2">
    <source>
        <dbReference type="EMBL" id="MFD2681596.1"/>
    </source>
</evidence>
<evidence type="ECO:0000313" key="3">
    <source>
        <dbReference type="Proteomes" id="UP001597506"/>
    </source>
</evidence>
<dbReference type="PANTHER" id="PTHR22642:SF2">
    <property type="entry name" value="PROTEIN LONG AFTER FAR-RED 3"/>
    <property type="match status" value="1"/>
</dbReference>
<protein>
    <submittedName>
        <fullName evidence="2">Amidohydrolase</fullName>
        <ecNumber evidence="2">3.5.-.-</ecNumber>
    </submittedName>
</protein>
<dbReference type="Gene3D" id="3.10.310.70">
    <property type="match status" value="1"/>
</dbReference>
<dbReference type="InterPro" id="IPR033932">
    <property type="entry name" value="YtcJ-like"/>
</dbReference>
<comment type="caution">
    <text evidence="2">The sequence shown here is derived from an EMBL/GenBank/DDBJ whole genome shotgun (WGS) entry which is preliminary data.</text>
</comment>
<keyword evidence="3" id="KW-1185">Reference proteome</keyword>
<dbReference type="Gene3D" id="3.20.20.140">
    <property type="entry name" value="Metal-dependent hydrolases"/>
    <property type="match status" value="1"/>
</dbReference>
<dbReference type="RefSeq" id="WP_377935937.1">
    <property type="nucleotide sequence ID" value="NZ_JBHUMF010000030.1"/>
</dbReference>
<keyword evidence="2" id="KW-0378">Hydrolase</keyword>
<dbReference type="CDD" id="cd01300">
    <property type="entry name" value="YtcJ_like"/>
    <property type="match status" value="1"/>
</dbReference>
<proteinExistence type="predicted"/>